<gene>
    <name evidence="2" type="ORF">CRM82_02455</name>
</gene>
<organism evidence="2 3">
    <name type="scientific">Comamonas terrigena</name>
    <dbReference type="NCBI Taxonomy" id="32013"/>
    <lineage>
        <taxon>Bacteria</taxon>
        <taxon>Pseudomonadati</taxon>
        <taxon>Pseudomonadota</taxon>
        <taxon>Betaproteobacteria</taxon>
        <taxon>Burkholderiales</taxon>
        <taxon>Comamonadaceae</taxon>
        <taxon>Comamonas</taxon>
    </lineage>
</organism>
<evidence type="ECO:0000313" key="2">
    <source>
        <dbReference type="EMBL" id="PEH87616.1"/>
    </source>
</evidence>
<name>A0A2A7UQY4_COMTR</name>
<accession>A0A2A7UQY4</accession>
<reference evidence="3" key="1">
    <citation type="submission" date="2017-09" db="EMBL/GenBank/DDBJ databases">
        <title>FDA dAtabase for Regulatory Grade micrObial Sequences (FDA-ARGOS): Supporting development and validation of Infectious Disease Dx tests.</title>
        <authorList>
            <person name="Minogue T."/>
            <person name="Wolcott M."/>
            <person name="Wasieloski L."/>
            <person name="Aguilar W."/>
            <person name="Moore D."/>
            <person name="Tallon L."/>
            <person name="Sadzewicz L."/>
            <person name="Ott S."/>
            <person name="Zhao X."/>
            <person name="Nagaraj S."/>
            <person name="Vavikolanu K."/>
            <person name="Aluvathingal J."/>
            <person name="Nadendla S."/>
            <person name="Sichtig H."/>
        </authorList>
    </citation>
    <scope>NUCLEOTIDE SEQUENCE [LARGE SCALE GENOMIC DNA]</scope>
    <source>
        <strain evidence="3">FDAARGOS_394</strain>
    </source>
</reference>
<dbReference type="STRING" id="1219032.GCA_001515545_02385"/>
<dbReference type="RefSeq" id="WP_066538156.1">
    <property type="nucleotide sequence ID" value="NZ_DAMCYT010000088.1"/>
</dbReference>
<sequence length="85" mass="9045">MPACCLPHVSACPRGLGLPVRAQNLLLPVMARLSERAVVRREIGPRQAARPVRAGLGVAGQRVAVSPVPPEPVSPRGRMPTDRHS</sequence>
<protein>
    <submittedName>
        <fullName evidence="2">Uncharacterized protein</fullName>
    </submittedName>
</protein>
<dbReference type="EMBL" id="PDEA01000001">
    <property type="protein sequence ID" value="PEH87616.1"/>
    <property type="molecule type" value="Genomic_DNA"/>
</dbReference>
<dbReference type="GeneID" id="80803600"/>
<comment type="caution">
    <text evidence="2">The sequence shown here is derived from an EMBL/GenBank/DDBJ whole genome shotgun (WGS) entry which is preliminary data.</text>
</comment>
<evidence type="ECO:0000256" key="1">
    <source>
        <dbReference type="SAM" id="MobiDB-lite"/>
    </source>
</evidence>
<feature type="region of interest" description="Disordered" evidence="1">
    <location>
        <begin position="61"/>
        <end position="85"/>
    </location>
</feature>
<evidence type="ECO:0000313" key="3">
    <source>
        <dbReference type="Proteomes" id="UP000220246"/>
    </source>
</evidence>
<keyword evidence="3" id="KW-1185">Reference proteome</keyword>
<proteinExistence type="predicted"/>
<dbReference type="Proteomes" id="UP000220246">
    <property type="component" value="Unassembled WGS sequence"/>
</dbReference>
<dbReference type="AlphaFoldDB" id="A0A2A7UQY4"/>